<dbReference type="PROSITE" id="PS50943">
    <property type="entry name" value="HTH_CROC1"/>
    <property type="match status" value="1"/>
</dbReference>
<feature type="domain" description="HTH cro/C1-type" evidence="2">
    <location>
        <begin position="5"/>
        <end position="59"/>
    </location>
</feature>
<dbReference type="CDD" id="cd00093">
    <property type="entry name" value="HTH_XRE"/>
    <property type="match status" value="1"/>
</dbReference>
<comment type="caution">
    <text evidence="3">The sequence shown here is derived from an EMBL/GenBank/DDBJ whole genome shotgun (WGS) entry which is preliminary data.</text>
</comment>
<dbReference type="Pfam" id="PF01381">
    <property type="entry name" value="HTH_3"/>
    <property type="match status" value="1"/>
</dbReference>
<dbReference type="PANTHER" id="PTHR46558:SF11">
    <property type="entry name" value="HTH-TYPE TRANSCRIPTIONAL REGULATOR XRE"/>
    <property type="match status" value="1"/>
</dbReference>
<evidence type="ECO:0000313" key="4">
    <source>
        <dbReference type="Proteomes" id="UP000266262"/>
    </source>
</evidence>
<evidence type="ECO:0000259" key="2">
    <source>
        <dbReference type="PROSITE" id="PS50943"/>
    </source>
</evidence>
<evidence type="ECO:0000313" key="3">
    <source>
        <dbReference type="EMBL" id="RID94263.1"/>
    </source>
</evidence>
<evidence type="ECO:0000256" key="1">
    <source>
        <dbReference type="ARBA" id="ARBA00023125"/>
    </source>
</evidence>
<dbReference type="RefSeq" id="WP_119056014.1">
    <property type="nucleotide sequence ID" value="NZ_QWKU01000001.1"/>
</dbReference>
<dbReference type="Gene3D" id="1.10.260.40">
    <property type="entry name" value="lambda repressor-like DNA-binding domains"/>
    <property type="match status" value="1"/>
</dbReference>
<reference evidence="3 4" key="1">
    <citation type="submission" date="2018-08" db="EMBL/GenBank/DDBJ databases">
        <title>Draft genome sequence of Dialister pneumosintes KCOM 1685.</title>
        <authorList>
            <person name="Kook J.-K."/>
            <person name="Park S.-N."/>
            <person name="Lim Y.K."/>
        </authorList>
    </citation>
    <scope>NUCLEOTIDE SEQUENCE [LARGE SCALE GENOMIC DNA]</scope>
    <source>
        <strain evidence="3 4">KCOM 1685</strain>
    </source>
</reference>
<accession>A0ABX9M9I5</accession>
<dbReference type="InterPro" id="IPR001387">
    <property type="entry name" value="Cro/C1-type_HTH"/>
</dbReference>
<name>A0ABX9M9I5_9FIRM</name>
<proteinExistence type="predicted"/>
<dbReference type="Proteomes" id="UP000266262">
    <property type="component" value="Unassembled WGS sequence"/>
</dbReference>
<sequence>MKYSLKELRARIGKTQSEVAHDLGISTATYNSWEKDLSNVAIAKVFALAQYFNVNLSEKEKYSYAVKQTKELLNGIEDRQGEVVKVILDDTNQKALEGVVKHFVEGSSKHNKKATLNDRRAFATGLIKDTVQNPDVKIIQQAGRPAYITYWRGNKNMLLQVIAKQYYLQKPRISILGFLFLYNSNCNKKEEFQ</sequence>
<dbReference type="SUPFAM" id="SSF47413">
    <property type="entry name" value="lambda repressor-like DNA-binding domains"/>
    <property type="match status" value="1"/>
</dbReference>
<dbReference type="SMART" id="SM00530">
    <property type="entry name" value="HTH_XRE"/>
    <property type="match status" value="1"/>
</dbReference>
<dbReference type="InterPro" id="IPR010982">
    <property type="entry name" value="Lambda_DNA-bd_dom_sf"/>
</dbReference>
<protein>
    <submittedName>
        <fullName evidence="3">XRE family transcriptional regulator</fullName>
    </submittedName>
</protein>
<dbReference type="PANTHER" id="PTHR46558">
    <property type="entry name" value="TRACRIPTIONAL REGULATORY PROTEIN-RELATED-RELATED"/>
    <property type="match status" value="1"/>
</dbReference>
<gene>
    <name evidence="3" type="ORF">DX915_01620</name>
</gene>
<keyword evidence="4" id="KW-1185">Reference proteome</keyword>
<dbReference type="EMBL" id="QWKU01000001">
    <property type="protein sequence ID" value="RID94263.1"/>
    <property type="molecule type" value="Genomic_DNA"/>
</dbReference>
<keyword evidence="1" id="KW-0238">DNA-binding</keyword>
<organism evidence="3 4">
    <name type="scientific">Dialister pneumosintes</name>
    <dbReference type="NCBI Taxonomy" id="39950"/>
    <lineage>
        <taxon>Bacteria</taxon>
        <taxon>Bacillati</taxon>
        <taxon>Bacillota</taxon>
        <taxon>Negativicutes</taxon>
        <taxon>Veillonellales</taxon>
        <taxon>Veillonellaceae</taxon>
        <taxon>Dialister</taxon>
    </lineage>
</organism>